<gene>
    <name evidence="2" type="ORF">ERS007739_03319</name>
</gene>
<feature type="region of interest" description="Disordered" evidence="1">
    <location>
        <begin position="1"/>
        <end position="20"/>
    </location>
</feature>
<proteinExistence type="predicted"/>
<protein>
    <submittedName>
        <fullName evidence="2">Uncharacterized protein</fullName>
    </submittedName>
</protein>
<dbReference type="AlphaFoldDB" id="A0A916LD25"/>
<feature type="region of interest" description="Disordered" evidence="1">
    <location>
        <begin position="92"/>
        <end position="120"/>
    </location>
</feature>
<evidence type="ECO:0000313" key="2">
    <source>
        <dbReference type="EMBL" id="COZ02845.1"/>
    </source>
</evidence>
<sequence>MTVSGNDGSKMVVSGSTNGTCARIPAKRSGAMLATAPISRPPALPPNATSCCWEVSPVSTRCLATAMKSVNVFFLSSSLPFSYHSLPISPPPRTWATTNTIPRSSSDNRAMENRGSSQIS</sequence>
<reference evidence="3" key="1">
    <citation type="submission" date="2015-03" db="EMBL/GenBank/DDBJ databases">
        <authorList>
            <consortium name="Pathogen Informatics"/>
        </authorList>
    </citation>
    <scope>NUCLEOTIDE SEQUENCE [LARGE SCALE GENOMIC DNA]</scope>
    <source>
        <strain evidence="3">N09902308</strain>
    </source>
</reference>
<comment type="caution">
    <text evidence="2">The sequence shown here is derived from an EMBL/GenBank/DDBJ whole genome shotgun (WGS) entry which is preliminary data.</text>
</comment>
<feature type="compositionally biased region" description="Polar residues" evidence="1">
    <location>
        <begin position="95"/>
        <end position="120"/>
    </location>
</feature>
<organism evidence="2 3">
    <name type="scientific">Mycobacterium tuberculosis</name>
    <dbReference type="NCBI Taxonomy" id="1773"/>
    <lineage>
        <taxon>Bacteria</taxon>
        <taxon>Bacillati</taxon>
        <taxon>Actinomycetota</taxon>
        <taxon>Actinomycetes</taxon>
        <taxon>Mycobacteriales</taxon>
        <taxon>Mycobacteriaceae</taxon>
        <taxon>Mycobacterium</taxon>
        <taxon>Mycobacterium tuberculosis complex</taxon>
    </lineage>
</organism>
<name>A0A916LD25_MYCTX</name>
<evidence type="ECO:0000313" key="3">
    <source>
        <dbReference type="Proteomes" id="UP000039021"/>
    </source>
</evidence>
<dbReference type="EMBL" id="CSBK01001693">
    <property type="protein sequence ID" value="COZ02845.1"/>
    <property type="molecule type" value="Genomic_DNA"/>
</dbReference>
<accession>A0A916LD25</accession>
<evidence type="ECO:0000256" key="1">
    <source>
        <dbReference type="SAM" id="MobiDB-lite"/>
    </source>
</evidence>
<dbReference type="Proteomes" id="UP000039021">
    <property type="component" value="Unassembled WGS sequence"/>
</dbReference>